<feature type="binding site" evidence="11">
    <location>
        <position position="228"/>
    </location>
    <ligand>
        <name>Ca(2+)</name>
        <dbReference type="ChEBI" id="CHEBI:29108"/>
        <label>3</label>
    </ligand>
</feature>
<dbReference type="PRINTS" id="PR00138">
    <property type="entry name" value="MATRIXIN"/>
</dbReference>
<dbReference type="Gene3D" id="3.40.390.10">
    <property type="entry name" value="Collagenase (Catalytic Domain)"/>
    <property type="match status" value="1"/>
</dbReference>
<dbReference type="PANTHER" id="PTHR10201">
    <property type="entry name" value="MATRIX METALLOPROTEINASE"/>
    <property type="match status" value="1"/>
</dbReference>
<evidence type="ECO:0000256" key="1">
    <source>
        <dbReference type="ARBA" id="ARBA00009614"/>
    </source>
</evidence>
<keyword evidence="5" id="KW-0378">Hydrolase</keyword>
<feature type="binding site" evidence="11">
    <location>
        <position position="279"/>
    </location>
    <ligand>
        <name>Zn(2+)</name>
        <dbReference type="ChEBI" id="CHEBI:29105"/>
        <label>2</label>
        <note>catalytic</note>
    </ligand>
</feature>
<evidence type="ECO:0000256" key="11">
    <source>
        <dbReference type="PIRSR" id="PIRSR621190-2"/>
    </source>
</evidence>
<feature type="binding site" evidence="11">
    <location>
        <position position="250"/>
    </location>
    <ligand>
        <name>Ca(2+)</name>
        <dbReference type="ChEBI" id="CHEBI:29108"/>
        <label>1</label>
    </ligand>
</feature>
<feature type="chain" id="PRO_5032736050" description="Peptidase metallopeptidase domain-containing protein" evidence="13">
    <location>
        <begin position="24"/>
        <end position="314"/>
    </location>
</feature>
<evidence type="ECO:0000313" key="15">
    <source>
        <dbReference type="EMBL" id="KAF9595394.1"/>
    </source>
</evidence>
<evidence type="ECO:0000256" key="7">
    <source>
        <dbReference type="ARBA" id="ARBA00023049"/>
    </source>
</evidence>
<keyword evidence="16" id="KW-1185">Reference proteome</keyword>
<dbReference type="GO" id="GO:0030574">
    <property type="term" value="P:collagen catabolic process"/>
    <property type="evidence" value="ECO:0007669"/>
    <property type="project" value="TreeGrafter"/>
</dbReference>
<dbReference type="OrthoDB" id="406838at2759"/>
<evidence type="ECO:0000259" key="14">
    <source>
        <dbReference type="SMART" id="SM00235"/>
    </source>
</evidence>
<keyword evidence="8" id="KW-0865">Zymogen</keyword>
<dbReference type="InterPro" id="IPR036365">
    <property type="entry name" value="PGBD-like_sf"/>
</dbReference>
<dbReference type="Proteomes" id="UP000631114">
    <property type="component" value="Unassembled WGS sequence"/>
</dbReference>
<evidence type="ECO:0000256" key="13">
    <source>
        <dbReference type="SAM" id="SignalP"/>
    </source>
</evidence>
<evidence type="ECO:0000313" key="16">
    <source>
        <dbReference type="Proteomes" id="UP000631114"/>
    </source>
</evidence>
<feature type="binding site" description="in inhibited form" evidence="11">
    <location>
        <position position="119"/>
    </location>
    <ligand>
        <name>Zn(2+)</name>
        <dbReference type="ChEBI" id="CHEBI:29105"/>
        <label>2</label>
        <note>catalytic</note>
    </ligand>
</feature>
<feature type="binding site" evidence="11">
    <location>
        <position position="245"/>
    </location>
    <ligand>
        <name>Zn(2+)</name>
        <dbReference type="ChEBI" id="CHEBI:29105"/>
        <label>1</label>
    </ligand>
</feature>
<dbReference type="InterPro" id="IPR033739">
    <property type="entry name" value="M10A_MMP"/>
</dbReference>
<evidence type="ECO:0000256" key="2">
    <source>
        <dbReference type="ARBA" id="ARBA00022670"/>
    </source>
</evidence>
<dbReference type="SUPFAM" id="SSF55486">
    <property type="entry name" value="Metalloproteases ('zincins'), catalytic domain"/>
    <property type="match status" value="1"/>
</dbReference>
<comment type="similarity">
    <text evidence="1">Belongs to the peptidase M10A family. Matrix metalloproteinases (MMPs) subfamily.</text>
</comment>
<dbReference type="GO" id="GO:0031012">
    <property type="term" value="C:extracellular matrix"/>
    <property type="evidence" value="ECO:0007669"/>
    <property type="project" value="InterPro"/>
</dbReference>
<dbReference type="FunFam" id="3.40.390.10:FF:000018">
    <property type="entry name" value="Metalloendoproteinase 1"/>
    <property type="match status" value="1"/>
</dbReference>
<feature type="binding site" evidence="11">
    <location>
        <position position="247"/>
    </location>
    <ligand>
        <name>Ca(2+)</name>
        <dbReference type="ChEBI" id="CHEBI:29108"/>
        <label>3</label>
    </ligand>
</feature>
<feature type="binding site" evidence="11">
    <location>
        <position position="273"/>
    </location>
    <ligand>
        <name>Zn(2+)</name>
        <dbReference type="ChEBI" id="CHEBI:29105"/>
        <label>2</label>
        <note>catalytic</note>
    </ligand>
</feature>
<feature type="binding site" evidence="11">
    <location>
        <position position="250"/>
    </location>
    <ligand>
        <name>Ca(2+)</name>
        <dbReference type="ChEBI" id="CHEBI:29108"/>
        <label>3</label>
    </ligand>
</feature>
<feature type="binding site" evidence="11">
    <location>
        <position position="210"/>
    </location>
    <ligand>
        <name>Ca(2+)</name>
        <dbReference type="ChEBI" id="CHEBI:29108"/>
        <label>2</label>
    </ligand>
</feature>
<feature type="domain" description="Peptidase metallopeptidase" evidence="14">
    <location>
        <begin position="157"/>
        <end position="314"/>
    </location>
</feature>
<evidence type="ECO:0000256" key="3">
    <source>
        <dbReference type="ARBA" id="ARBA00022723"/>
    </source>
</evidence>
<feature type="binding site" evidence="11">
    <location>
        <position position="220"/>
    </location>
    <ligand>
        <name>Zn(2+)</name>
        <dbReference type="ChEBI" id="CHEBI:29105"/>
        <label>1</label>
    </ligand>
</feature>
<sequence>MALKLCSFIALIFVLLPVFCVEALPSKSNSTKPEPFEFLKHLKGCHKGKTVKGVHDLKQYLERFGYLHYDKVTNNSHADDDDFDELLESAIKTYQLNYHLNSTGTLDSETVTKMMTPRCGVPDIINGTSAMRSGKNKQDRHSSGTLHTVSHYSFFPGFQKWPSTKTHLRYAFVPRTRKDILSPICARAFGRWSSVTHFTFEEVQDYRTSDLTIGVHSGAHGDGSPFDGRGGALAHAFAPTDGRFHYDADESWANGPVVGSFDLETVALHEIGHLLGLGHSSVEGAIMYPRIRSGVVKRDLHGDDVQGIKALYNR</sequence>
<dbReference type="AlphaFoldDB" id="A0A835H9U3"/>
<dbReference type="GO" id="GO:0004222">
    <property type="term" value="F:metalloendopeptidase activity"/>
    <property type="evidence" value="ECO:0007669"/>
    <property type="project" value="InterPro"/>
</dbReference>
<comment type="cofactor">
    <cofactor evidence="11">
        <name>Ca(2+)</name>
        <dbReference type="ChEBI" id="CHEBI:29108"/>
    </cofactor>
    <text evidence="11">Can bind about 5 Ca(2+) ions per subunit.</text>
</comment>
<feature type="active site" evidence="10">
    <location>
        <position position="270"/>
    </location>
</feature>
<dbReference type="InterPro" id="IPR006026">
    <property type="entry name" value="Peptidase_Metallo"/>
</dbReference>
<protein>
    <recommendedName>
        <fullName evidence="14">Peptidase metallopeptidase domain-containing protein</fullName>
    </recommendedName>
</protein>
<evidence type="ECO:0000256" key="9">
    <source>
        <dbReference type="ARBA" id="ARBA00023180"/>
    </source>
</evidence>
<dbReference type="PANTHER" id="PTHR10201:SF213">
    <property type="entry name" value="METALLOENDOPROTEINASE 2-MMP-LIKE"/>
    <property type="match status" value="1"/>
</dbReference>
<feature type="binding site" evidence="11">
    <location>
        <position position="235"/>
    </location>
    <ligand>
        <name>Zn(2+)</name>
        <dbReference type="ChEBI" id="CHEBI:29105"/>
        <label>1</label>
    </ligand>
</feature>
<feature type="binding site" evidence="11">
    <location>
        <position position="227"/>
    </location>
    <ligand>
        <name>Ca(2+)</name>
        <dbReference type="ChEBI" id="CHEBI:29108"/>
        <label>3</label>
    </ligand>
</feature>
<evidence type="ECO:0000256" key="6">
    <source>
        <dbReference type="ARBA" id="ARBA00022833"/>
    </source>
</evidence>
<dbReference type="EMBL" id="JADFTS010000007">
    <property type="protein sequence ID" value="KAF9595394.1"/>
    <property type="molecule type" value="Genomic_DNA"/>
</dbReference>
<dbReference type="InterPro" id="IPR002477">
    <property type="entry name" value="Peptidoglycan-bd-like"/>
</dbReference>
<keyword evidence="6 11" id="KW-0862">Zinc</keyword>
<dbReference type="GO" id="GO:0008270">
    <property type="term" value="F:zinc ion binding"/>
    <property type="evidence" value="ECO:0007669"/>
    <property type="project" value="InterPro"/>
</dbReference>
<name>A0A835H9U3_9MAGN</name>
<comment type="cofactor">
    <cofactor evidence="11">
        <name>Zn(2+)</name>
        <dbReference type="ChEBI" id="CHEBI:29105"/>
    </cofactor>
    <text evidence="11">Binds 2 Zn(2+) ions per subunit.</text>
</comment>
<feature type="binding site" evidence="11">
    <location>
        <position position="269"/>
    </location>
    <ligand>
        <name>Zn(2+)</name>
        <dbReference type="ChEBI" id="CHEBI:29105"/>
        <label>2</label>
        <note>catalytic</note>
    </ligand>
</feature>
<evidence type="ECO:0000256" key="10">
    <source>
        <dbReference type="PIRSR" id="PIRSR621190-1"/>
    </source>
</evidence>
<dbReference type="Pfam" id="PF00413">
    <property type="entry name" value="Peptidase_M10"/>
    <property type="match status" value="1"/>
</dbReference>
<keyword evidence="7" id="KW-0482">Metalloprotease</keyword>
<dbReference type="InterPro" id="IPR024079">
    <property type="entry name" value="MetalloPept_cat_dom_sf"/>
</dbReference>
<keyword evidence="4 13" id="KW-0732">Signal</keyword>
<feature type="binding site" evidence="11">
    <location>
        <position position="222"/>
    </location>
    <ligand>
        <name>Zn(2+)</name>
        <dbReference type="ChEBI" id="CHEBI:29105"/>
        <label>1</label>
    </ligand>
</feature>
<dbReference type="GO" id="GO:0030198">
    <property type="term" value="P:extracellular matrix organization"/>
    <property type="evidence" value="ECO:0007669"/>
    <property type="project" value="TreeGrafter"/>
</dbReference>
<feature type="short sequence motif" description="Cysteine switch" evidence="12">
    <location>
        <begin position="117"/>
        <end position="149"/>
    </location>
</feature>
<evidence type="ECO:0000256" key="8">
    <source>
        <dbReference type="ARBA" id="ARBA00023145"/>
    </source>
</evidence>
<evidence type="ECO:0000256" key="4">
    <source>
        <dbReference type="ARBA" id="ARBA00022729"/>
    </source>
</evidence>
<dbReference type="InterPro" id="IPR001818">
    <property type="entry name" value="Pept_M10_metallopeptidase"/>
</dbReference>
<organism evidence="15 16">
    <name type="scientific">Coptis chinensis</name>
    <dbReference type="NCBI Taxonomy" id="261450"/>
    <lineage>
        <taxon>Eukaryota</taxon>
        <taxon>Viridiplantae</taxon>
        <taxon>Streptophyta</taxon>
        <taxon>Embryophyta</taxon>
        <taxon>Tracheophyta</taxon>
        <taxon>Spermatophyta</taxon>
        <taxon>Magnoliopsida</taxon>
        <taxon>Ranunculales</taxon>
        <taxon>Ranunculaceae</taxon>
        <taxon>Coptidoideae</taxon>
        <taxon>Coptis</taxon>
    </lineage>
</organism>
<dbReference type="PROSITE" id="PS00546">
    <property type="entry name" value="CYSTEINE_SWITCH"/>
    <property type="match status" value="1"/>
</dbReference>
<accession>A0A835H9U3</accession>
<feature type="binding site" evidence="11">
    <location>
        <position position="287"/>
    </location>
    <ligand>
        <name>Zn(2+)</name>
        <dbReference type="ChEBI" id="CHEBI:29105"/>
        <label>2</label>
        <note>catalytic</note>
    </ligand>
</feature>
<keyword evidence="2" id="KW-0645">Protease</keyword>
<reference evidence="15 16" key="1">
    <citation type="submission" date="2020-10" db="EMBL/GenBank/DDBJ databases">
        <title>The Coptis chinensis genome and diversification of protoberbering-type alkaloids.</title>
        <authorList>
            <person name="Wang B."/>
            <person name="Shu S."/>
            <person name="Song C."/>
            <person name="Liu Y."/>
        </authorList>
    </citation>
    <scope>NUCLEOTIDE SEQUENCE [LARGE SCALE GENOMIC DNA]</scope>
    <source>
        <strain evidence="15">HL-2020</strain>
        <tissue evidence="15">Leaf</tissue>
    </source>
</reference>
<dbReference type="CDD" id="cd04278">
    <property type="entry name" value="ZnMc_MMP"/>
    <property type="match status" value="1"/>
</dbReference>
<keyword evidence="11" id="KW-0106">Calcium</keyword>
<dbReference type="GO" id="GO:0006508">
    <property type="term" value="P:proteolysis"/>
    <property type="evidence" value="ECO:0007669"/>
    <property type="project" value="UniProtKB-KW"/>
</dbReference>
<evidence type="ECO:0000256" key="12">
    <source>
        <dbReference type="PIRSR" id="PIRSR621190-5"/>
    </source>
</evidence>
<evidence type="ECO:0000256" key="5">
    <source>
        <dbReference type="ARBA" id="ARBA00022801"/>
    </source>
</evidence>
<dbReference type="InterPro" id="IPR021190">
    <property type="entry name" value="Pept_M10A"/>
</dbReference>
<dbReference type="SMART" id="SM00235">
    <property type="entry name" value="ZnMc"/>
    <property type="match status" value="1"/>
</dbReference>
<gene>
    <name evidence="15" type="ORF">IFM89_000312</name>
</gene>
<dbReference type="InterPro" id="IPR021158">
    <property type="entry name" value="Pept_M10A_Zn_BS"/>
</dbReference>
<dbReference type="Pfam" id="PF01471">
    <property type="entry name" value="PG_binding_1"/>
    <property type="match status" value="1"/>
</dbReference>
<dbReference type="SUPFAM" id="SSF47090">
    <property type="entry name" value="PGBD-like"/>
    <property type="match status" value="1"/>
</dbReference>
<comment type="caution">
    <text evidence="15">The sequence shown here is derived from an EMBL/GenBank/DDBJ whole genome shotgun (WGS) entry which is preliminary data.</text>
</comment>
<feature type="signal peptide" evidence="13">
    <location>
        <begin position="1"/>
        <end position="23"/>
    </location>
</feature>
<keyword evidence="3 11" id="KW-0479">Metal-binding</keyword>
<proteinExistence type="inferred from homology"/>
<keyword evidence="9" id="KW-0325">Glycoprotein</keyword>